<comment type="caution">
    <text evidence="1">The sequence shown here is derived from an EMBL/GenBank/DDBJ whole genome shotgun (WGS) entry which is preliminary data.</text>
</comment>
<gene>
    <name evidence="1" type="ORF">LCGC14_1815280</name>
</gene>
<evidence type="ECO:0000313" key="1">
    <source>
        <dbReference type="EMBL" id="KKL99350.1"/>
    </source>
</evidence>
<dbReference type="AlphaFoldDB" id="A0A0F9J0D0"/>
<accession>A0A0F9J0D0</accession>
<dbReference type="EMBL" id="LAZR01017698">
    <property type="protein sequence ID" value="KKL99350.1"/>
    <property type="molecule type" value="Genomic_DNA"/>
</dbReference>
<reference evidence="1" key="1">
    <citation type="journal article" date="2015" name="Nature">
        <title>Complex archaea that bridge the gap between prokaryotes and eukaryotes.</title>
        <authorList>
            <person name="Spang A."/>
            <person name="Saw J.H."/>
            <person name="Jorgensen S.L."/>
            <person name="Zaremba-Niedzwiedzka K."/>
            <person name="Martijn J."/>
            <person name="Lind A.E."/>
            <person name="van Eijk R."/>
            <person name="Schleper C."/>
            <person name="Guy L."/>
            <person name="Ettema T.J."/>
        </authorList>
    </citation>
    <scope>NUCLEOTIDE SEQUENCE</scope>
</reference>
<protein>
    <submittedName>
        <fullName evidence="1">Uncharacterized protein</fullName>
    </submittedName>
</protein>
<name>A0A0F9J0D0_9ZZZZ</name>
<proteinExistence type="predicted"/>
<sequence length="35" mass="4036">MAGSVISLQKEESFNNMRGKRTELLINKLQNFQLP</sequence>
<organism evidence="1">
    <name type="scientific">marine sediment metagenome</name>
    <dbReference type="NCBI Taxonomy" id="412755"/>
    <lineage>
        <taxon>unclassified sequences</taxon>
        <taxon>metagenomes</taxon>
        <taxon>ecological metagenomes</taxon>
    </lineage>
</organism>